<sequence length="170" mass="18521">FAENCSTSIGYACERRVDGTSLCTSSPCANGGVCTESGCHFHCTCQPNFSGSNCEISRLPNTATQALSPLVYIIPICGVLVVLVIILVIVVKKRRGKANKDQVEPIVLEQQNRKVAHNQQEAVYENLAVQTNSESHSILIAQLPAMLKDMYNASSSIYLVPQFKEMLETA</sequence>
<reference evidence="10" key="1">
    <citation type="submission" date="2003-08" db="EMBL/GenBank/DDBJ databases">
        <authorList>
            <person name="Birren B."/>
            <person name="Nusbaum C."/>
            <person name="Abebe A."/>
            <person name="Abouelleil A."/>
            <person name="Adekoya E."/>
            <person name="Ait-zahra M."/>
            <person name="Allen N."/>
            <person name="Allen T."/>
            <person name="An P."/>
            <person name="Anderson M."/>
            <person name="Anderson S."/>
            <person name="Arachchi H."/>
            <person name="Armbruster J."/>
            <person name="Bachantsang P."/>
            <person name="Baldwin J."/>
            <person name="Barry A."/>
            <person name="Bayul T."/>
            <person name="Blitshsteyn B."/>
            <person name="Bloom T."/>
            <person name="Blye J."/>
            <person name="Boguslavskiy L."/>
            <person name="Borowsky M."/>
            <person name="Boukhgalter B."/>
            <person name="Brunache A."/>
            <person name="Butler J."/>
            <person name="Calixte N."/>
            <person name="Calvo S."/>
            <person name="Camarata J."/>
            <person name="Campo K."/>
            <person name="Chang J."/>
            <person name="Cheshatsang Y."/>
            <person name="Citroen M."/>
            <person name="Collymore A."/>
            <person name="Considine T."/>
            <person name="Cook A."/>
            <person name="Cooke P."/>
            <person name="Corum B."/>
            <person name="Cuomo C."/>
            <person name="David R."/>
            <person name="Dawoe T."/>
            <person name="Degray S."/>
            <person name="Dodge S."/>
            <person name="Dooley K."/>
            <person name="Dorje P."/>
            <person name="Dorjee K."/>
            <person name="Dorris L."/>
            <person name="Duffey N."/>
            <person name="Dupes A."/>
            <person name="Elkins T."/>
            <person name="Engels R."/>
            <person name="Erickson J."/>
            <person name="Farina A."/>
            <person name="Faro S."/>
            <person name="Ferreira P."/>
            <person name="Fischer H."/>
            <person name="Fitzgerald M."/>
            <person name="Foley K."/>
            <person name="Gage D."/>
            <person name="Galagan J."/>
            <person name="Gearin G."/>
            <person name="Gnerre S."/>
            <person name="Gnirke A."/>
            <person name="Goyette A."/>
            <person name="Graham J."/>
            <person name="Grandbois E."/>
            <person name="Gyaltsen K."/>
            <person name="Hafez N."/>
            <person name="Hagopian D."/>
            <person name="Hagos B."/>
            <person name="Hall J."/>
            <person name="Hatcher B."/>
            <person name="Heller A."/>
            <person name="Higgins H."/>
            <person name="Honan T."/>
            <person name="Horn A."/>
            <person name="Houde N."/>
            <person name="Hughes L."/>
            <person name="Hulme W."/>
            <person name="Husby E."/>
            <person name="Iliev I."/>
            <person name="Jaffe D."/>
            <person name="Jones C."/>
            <person name="Kamal M."/>
            <person name="Kamat A."/>
            <person name="Kamvysselis M."/>
            <person name="Karlsson E."/>
            <person name="Kells C."/>
            <person name="Kieu A."/>
            <person name="Kisner P."/>
            <person name="Kodira C."/>
            <person name="Kulbokas E."/>
            <person name="Labutti K."/>
            <person name="Lama D."/>
            <person name="Landers T."/>
            <person name="Leger J."/>
            <person name="Levine S."/>
            <person name="Lewis D."/>
            <person name="Lewis T."/>
            <person name="Lindblad-toh K."/>
            <person name="Liu X."/>
            <person name="Lokyitsang T."/>
            <person name="Lokyitsang Y."/>
            <person name="Lucien O."/>
            <person name="Lui A."/>
            <person name="Ma L.J."/>
            <person name="Mabbitt R."/>
            <person name="Macdonald J."/>
            <person name="Maclean C."/>
            <person name="Major J."/>
            <person name="Manning J."/>
            <person name="Marabella R."/>
            <person name="Maru K."/>
            <person name="Matthews C."/>
            <person name="Mauceli E."/>
            <person name="Mccarthy M."/>
            <person name="Mcdonough S."/>
            <person name="Mcghee T."/>
            <person name="Meldrim J."/>
            <person name="Meneus L."/>
            <person name="Mesirov J."/>
            <person name="Mihalev A."/>
            <person name="Mihova T."/>
            <person name="Mikkelsen T."/>
            <person name="Mlenga V."/>
            <person name="Moru K."/>
            <person name="Mozes J."/>
            <person name="Mulrain L."/>
            <person name="Munson G."/>
            <person name="Naylor J."/>
            <person name="Newes C."/>
            <person name="Nguyen C."/>
            <person name="Nguyen N."/>
            <person name="Nguyen T."/>
            <person name="Nicol R."/>
            <person name="Nielsen C."/>
            <person name="Nizzari M."/>
            <person name="Norbu C."/>
            <person name="Norbu N."/>
            <person name="O'donnell P."/>
            <person name="Okoawo O."/>
            <person name="O'leary S."/>
            <person name="Omotosho B."/>
            <person name="O'neill K."/>
            <person name="Osman S."/>
            <person name="Parker S."/>
            <person name="Perrin D."/>
            <person name="Phunkhang P."/>
            <person name="Piqani B."/>
            <person name="Purcell S."/>
            <person name="Rachupka T."/>
            <person name="Ramasamy U."/>
            <person name="Rameau R."/>
            <person name="Ray V."/>
            <person name="Raymond C."/>
            <person name="Retta R."/>
            <person name="Richardson S."/>
            <person name="Rise C."/>
            <person name="Rodriguez J."/>
            <person name="Rogers J."/>
            <person name="Rogov P."/>
            <person name="Rutman M."/>
            <person name="Schupbach R."/>
            <person name="Seaman C."/>
            <person name="Settipalli S."/>
            <person name="Sharpe T."/>
            <person name="Sheridan J."/>
            <person name="Sherpa N."/>
            <person name="Shi J."/>
            <person name="Smirnov S."/>
            <person name="Smith C."/>
            <person name="Sougnez C."/>
            <person name="Spencer B."/>
            <person name="Stalker J."/>
            <person name="Stange-thomann N."/>
            <person name="Stavropoulos S."/>
            <person name="Stetson K."/>
            <person name="Stone C."/>
            <person name="Stone S."/>
            <person name="Stubbs M."/>
            <person name="Talamas J."/>
            <person name="Tchuinga P."/>
            <person name="Tenzing P."/>
            <person name="Tesfaye S."/>
            <person name="Theodore J."/>
            <person name="Thoulutsang Y."/>
            <person name="Topham K."/>
            <person name="Towey S."/>
            <person name="Tsamla T."/>
            <person name="Tsomo N."/>
            <person name="Vallee D."/>
            <person name="Vassiliev H."/>
            <person name="Venkataraman V."/>
            <person name="Vinson J."/>
            <person name="Vo A."/>
            <person name="Wade C."/>
            <person name="Wang S."/>
            <person name="Wangchuk T."/>
            <person name="Wangdi T."/>
            <person name="Whittaker C."/>
            <person name="Wilkinson J."/>
            <person name="Wu Y."/>
            <person name="Wyman D."/>
            <person name="Yadav S."/>
            <person name="Yang S."/>
            <person name="Yang X."/>
            <person name="Yeager S."/>
            <person name="Yee E."/>
            <person name="Young G."/>
            <person name="Zainoun J."/>
            <person name="Zembeck L."/>
            <person name="Zimmer A."/>
            <person name="Zody M."/>
            <person name="Lander E."/>
        </authorList>
    </citation>
    <scope>NUCLEOTIDE SEQUENCE [LARGE SCALE GENOMIC DNA]</scope>
</reference>
<accession>H2YN56</accession>
<dbReference type="PROSITE" id="PS00022">
    <property type="entry name" value="EGF_1"/>
    <property type="match status" value="1"/>
</dbReference>
<keyword evidence="7" id="KW-1133">Transmembrane helix</keyword>
<dbReference type="SUPFAM" id="SSF57196">
    <property type="entry name" value="EGF/Laminin"/>
    <property type="match status" value="1"/>
</dbReference>
<evidence type="ECO:0000313" key="9">
    <source>
        <dbReference type="Ensembl" id="ENSCSAVP00000006758.1"/>
    </source>
</evidence>
<keyword evidence="7" id="KW-0812">Transmembrane</keyword>
<evidence type="ECO:0000256" key="3">
    <source>
        <dbReference type="ARBA" id="ARBA00022737"/>
    </source>
</evidence>
<reference evidence="9" key="2">
    <citation type="submission" date="2025-08" db="UniProtKB">
        <authorList>
            <consortium name="Ensembl"/>
        </authorList>
    </citation>
    <scope>IDENTIFICATION</scope>
</reference>
<keyword evidence="3" id="KW-0677">Repeat</keyword>
<evidence type="ECO:0000256" key="1">
    <source>
        <dbReference type="ARBA" id="ARBA00022536"/>
    </source>
</evidence>
<evidence type="ECO:0000256" key="2">
    <source>
        <dbReference type="ARBA" id="ARBA00022729"/>
    </source>
</evidence>
<dbReference type="FunFam" id="2.10.25.10:FF:000012">
    <property type="entry name" value="Delta-like protein"/>
    <property type="match status" value="1"/>
</dbReference>
<reference evidence="9" key="3">
    <citation type="submission" date="2025-09" db="UniProtKB">
        <authorList>
            <consortium name="Ensembl"/>
        </authorList>
    </citation>
    <scope>IDENTIFICATION</scope>
</reference>
<keyword evidence="5" id="KW-0325">Glycoprotein</keyword>
<keyword evidence="1 6" id="KW-0245">EGF-like domain</keyword>
<comment type="caution">
    <text evidence="6">Lacks conserved residue(s) required for the propagation of feature annotation.</text>
</comment>
<evidence type="ECO:0000256" key="5">
    <source>
        <dbReference type="ARBA" id="ARBA00023180"/>
    </source>
</evidence>
<evidence type="ECO:0000259" key="8">
    <source>
        <dbReference type="PROSITE" id="PS50026"/>
    </source>
</evidence>
<evidence type="ECO:0000313" key="10">
    <source>
        <dbReference type="Proteomes" id="UP000007875"/>
    </source>
</evidence>
<dbReference type="HOGENOM" id="CLU_1574217_0_0_1"/>
<keyword evidence="4 6" id="KW-1015">Disulfide bond</keyword>
<feature type="domain" description="EGF-like" evidence="8">
    <location>
        <begin position="19"/>
        <end position="55"/>
    </location>
</feature>
<feature type="disulfide bond" evidence="6">
    <location>
        <begin position="45"/>
        <end position="54"/>
    </location>
</feature>
<keyword evidence="2" id="KW-0732">Signal</keyword>
<proteinExistence type="predicted"/>
<dbReference type="SMART" id="SM00181">
    <property type="entry name" value="EGF"/>
    <property type="match status" value="1"/>
</dbReference>
<keyword evidence="10" id="KW-1185">Reference proteome</keyword>
<evidence type="ECO:0000256" key="6">
    <source>
        <dbReference type="PROSITE-ProRule" id="PRU00076"/>
    </source>
</evidence>
<dbReference type="CDD" id="cd00054">
    <property type="entry name" value="EGF_CA"/>
    <property type="match status" value="1"/>
</dbReference>
<keyword evidence="7" id="KW-0472">Membrane</keyword>
<protein>
    <recommendedName>
        <fullName evidence="8">EGF-like domain-containing protein</fullName>
    </recommendedName>
</protein>
<organism evidence="9 10">
    <name type="scientific">Ciona savignyi</name>
    <name type="common">Pacific transparent sea squirt</name>
    <dbReference type="NCBI Taxonomy" id="51511"/>
    <lineage>
        <taxon>Eukaryota</taxon>
        <taxon>Metazoa</taxon>
        <taxon>Chordata</taxon>
        <taxon>Tunicata</taxon>
        <taxon>Ascidiacea</taxon>
        <taxon>Phlebobranchia</taxon>
        <taxon>Cionidae</taxon>
        <taxon>Ciona</taxon>
    </lineage>
</organism>
<dbReference type="AlphaFoldDB" id="H2YN56"/>
<dbReference type="Ensembl" id="ENSCSAVT00000006845.1">
    <property type="protein sequence ID" value="ENSCSAVP00000006758.1"/>
    <property type="gene ID" value="ENSCSAVG00000004043.1"/>
</dbReference>
<dbReference type="PROSITE" id="PS50026">
    <property type="entry name" value="EGF_3"/>
    <property type="match status" value="1"/>
</dbReference>
<name>H2YN56_CIOSA</name>
<dbReference type="InterPro" id="IPR000742">
    <property type="entry name" value="EGF"/>
</dbReference>
<dbReference type="Gene3D" id="2.10.25.10">
    <property type="entry name" value="Laminin"/>
    <property type="match status" value="1"/>
</dbReference>
<feature type="transmembrane region" description="Helical" evidence="7">
    <location>
        <begin position="70"/>
        <end position="91"/>
    </location>
</feature>
<dbReference type="GeneTree" id="ENSGT00940000160615"/>
<dbReference type="Proteomes" id="UP000007875">
    <property type="component" value="Unassembled WGS sequence"/>
</dbReference>
<evidence type="ECO:0000256" key="7">
    <source>
        <dbReference type="SAM" id="Phobius"/>
    </source>
</evidence>
<evidence type="ECO:0000256" key="4">
    <source>
        <dbReference type="ARBA" id="ARBA00023157"/>
    </source>
</evidence>